<reference evidence="2 3" key="1">
    <citation type="submission" date="2023-07" db="EMBL/GenBank/DDBJ databases">
        <title>Sorghum-associated microbial communities from plants grown in Nebraska, USA.</title>
        <authorList>
            <person name="Schachtman D."/>
        </authorList>
    </citation>
    <scope>NUCLEOTIDE SEQUENCE [LARGE SCALE GENOMIC DNA]</scope>
    <source>
        <strain evidence="2 3">584</strain>
    </source>
</reference>
<dbReference type="RefSeq" id="WP_309794143.1">
    <property type="nucleotide sequence ID" value="NZ_JAVDPW010000004.1"/>
</dbReference>
<keyword evidence="3" id="KW-1185">Reference proteome</keyword>
<dbReference type="EMBL" id="JAVDPW010000004">
    <property type="protein sequence ID" value="MDR6289816.1"/>
    <property type="molecule type" value="Genomic_DNA"/>
</dbReference>
<accession>A0ABU1JMI1</accession>
<feature type="chain" id="PRO_5046471097" evidence="1">
    <location>
        <begin position="23"/>
        <end position="248"/>
    </location>
</feature>
<organism evidence="2 3">
    <name type="scientific">Inquilinus ginsengisoli</name>
    <dbReference type="NCBI Taxonomy" id="363840"/>
    <lineage>
        <taxon>Bacteria</taxon>
        <taxon>Pseudomonadati</taxon>
        <taxon>Pseudomonadota</taxon>
        <taxon>Alphaproteobacteria</taxon>
        <taxon>Rhodospirillales</taxon>
        <taxon>Rhodospirillaceae</taxon>
        <taxon>Inquilinus</taxon>
    </lineage>
</organism>
<evidence type="ECO:0000256" key="1">
    <source>
        <dbReference type="SAM" id="SignalP"/>
    </source>
</evidence>
<proteinExistence type="predicted"/>
<gene>
    <name evidence="2" type="ORF">E9232_002337</name>
</gene>
<feature type="signal peptide" evidence="1">
    <location>
        <begin position="1"/>
        <end position="22"/>
    </location>
</feature>
<name>A0ABU1JMI1_9PROT</name>
<comment type="caution">
    <text evidence="2">The sequence shown here is derived from an EMBL/GenBank/DDBJ whole genome shotgun (WGS) entry which is preliminary data.</text>
</comment>
<keyword evidence="1" id="KW-0732">Signal</keyword>
<evidence type="ECO:0000313" key="3">
    <source>
        <dbReference type="Proteomes" id="UP001262410"/>
    </source>
</evidence>
<dbReference type="Proteomes" id="UP001262410">
    <property type="component" value="Unassembled WGS sequence"/>
</dbReference>
<evidence type="ECO:0000313" key="2">
    <source>
        <dbReference type="EMBL" id="MDR6289816.1"/>
    </source>
</evidence>
<sequence length="248" mass="26001">MRRFATLPLLLSLALISGRAGAEEAVPVCNALTDLMAPGAEPKLQAVAPDRQRARFVKDGSEQPGCPKDIASCAAKRYLVADDRVIVTSTTGAYACAIFTGHAPTFPTSSGFLPLAALTDVPARPSTDWRGAWHSGDEQQIEIKPAAGSAFALEGYASYGGDDPERVARGAVNVGQFSATVTPAAGKAAFSLDLDGKVLPVDANPGDDSACRIRLWRLGDYLVAADNLRCGGMNVTFTGVYAREKTGK</sequence>
<protein>
    <submittedName>
        <fullName evidence="2">Uncharacterized protein</fullName>
    </submittedName>
</protein>